<evidence type="ECO:0000259" key="2">
    <source>
        <dbReference type="Pfam" id="PF13786"/>
    </source>
</evidence>
<dbReference type="Proteomes" id="UP001596310">
    <property type="component" value="Unassembled WGS sequence"/>
</dbReference>
<accession>A0ABW1UP10</accession>
<organism evidence="3 4">
    <name type="scientific">Lapidilactobacillus achengensis</name>
    <dbReference type="NCBI Taxonomy" id="2486000"/>
    <lineage>
        <taxon>Bacteria</taxon>
        <taxon>Bacillati</taxon>
        <taxon>Bacillota</taxon>
        <taxon>Bacilli</taxon>
        <taxon>Lactobacillales</taxon>
        <taxon>Lactobacillaceae</taxon>
        <taxon>Lapidilactobacillus</taxon>
    </lineage>
</organism>
<dbReference type="Pfam" id="PF13786">
    <property type="entry name" value="DUF4179"/>
    <property type="match status" value="1"/>
</dbReference>
<dbReference type="EMBL" id="JBHSSM010000014">
    <property type="protein sequence ID" value="MFC6314788.1"/>
    <property type="molecule type" value="Genomic_DNA"/>
</dbReference>
<feature type="transmembrane region" description="Helical" evidence="1">
    <location>
        <begin position="47"/>
        <end position="68"/>
    </location>
</feature>
<dbReference type="Gene3D" id="2.60.40.1630">
    <property type="entry name" value="bacillus anthracis domain"/>
    <property type="match status" value="1"/>
</dbReference>
<comment type="caution">
    <text evidence="3">The sequence shown here is derived from an EMBL/GenBank/DDBJ whole genome shotgun (WGS) entry which is preliminary data.</text>
</comment>
<sequence>MDEQETRQAVHDQIDQLEVPQDLVAAAIQTGIEQAASKQTKPRRRHLGRWILTAAAAVLLGVGGVAAVNPSVSQALSNVAWLTNFYVFQGGVNHFSTLHVDGTAKAMDQRVTSNGVTVHLVEAYYNGRKVGVAGEVTGLFDHEKADEAMAFDLSGTEPENLRPVTGGFQATKTGFRFRNVYEVKSAGLPNQIVLPINIDHINGIVGRWNFEITLDQTKKTHALAQNAYDLDIPGGEITPMTMTSFHEGAELVYRSTSTGGADVLGFNSIKNAAGQELIDSSDGFRVGLGVCYLPLKEPLVQGKAYQVICEIDQKTSKKPTLVTREVVLWPAD</sequence>
<keyword evidence="4" id="KW-1185">Reference proteome</keyword>
<feature type="domain" description="DUF4179" evidence="2">
    <location>
        <begin position="44"/>
        <end position="133"/>
    </location>
</feature>
<dbReference type="RefSeq" id="WP_125602184.1">
    <property type="nucleotide sequence ID" value="NZ_JBHSSM010000014.1"/>
</dbReference>
<evidence type="ECO:0000313" key="3">
    <source>
        <dbReference type="EMBL" id="MFC6314788.1"/>
    </source>
</evidence>
<name>A0ABW1UP10_9LACO</name>
<evidence type="ECO:0000256" key="1">
    <source>
        <dbReference type="SAM" id="Phobius"/>
    </source>
</evidence>
<gene>
    <name evidence="3" type="ORF">ACFQHW_04300</name>
</gene>
<proteinExistence type="predicted"/>
<protein>
    <submittedName>
        <fullName evidence="3">DUF4179 domain-containing protein</fullName>
    </submittedName>
</protein>
<evidence type="ECO:0000313" key="4">
    <source>
        <dbReference type="Proteomes" id="UP001596310"/>
    </source>
</evidence>
<reference evidence="4" key="1">
    <citation type="journal article" date="2019" name="Int. J. Syst. Evol. Microbiol.">
        <title>The Global Catalogue of Microorganisms (GCM) 10K type strain sequencing project: providing services to taxonomists for standard genome sequencing and annotation.</title>
        <authorList>
            <consortium name="The Broad Institute Genomics Platform"/>
            <consortium name="The Broad Institute Genome Sequencing Center for Infectious Disease"/>
            <person name="Wu L."/>
            <person name="Ma J."/>
        </authorList>
    </citation>
    <scope>NUCLEOTIDE SEQUENCE [LARGE SCALE GENOMIC DNA]</scope>
    <source>
        <strain evidence="4">CCM 8897</strain>
    </source>
</reference>
<keyword evidence="1" id="KW-0472">Membrane</keyword>
<keyword evidence="1" id="KW-1133">Transmembrane helix</keyword>
<keyword evidence="1" id="KW-0812">Transmembrane</keyword>
<dbReference type="InterPro" id="IPR025436">
    <property type="entry name" value="DUF4179"/>
</dbReference>